<protein>
    <submittedName>
        <fullName evidence="2">Uncharacterized protein</fullName>
    </submittedName>
</protein>
<dbReference type="EMBL" id="JAYMYQ010000001">
    <property type="protein sequence ID" value="KAK7360106.1"/>
    <property type="molecule type" value="Genomic_DNA"/>
</dbReference>
<reference evidence="2 3" key="1">
    <citation type="submission" date="2024-01" db="EMBL/GenBank/DDBJ databases">
        <title>The genomes of 5 underutilized Papilionoideae crops provide insights into root nodulation and disease resistanc.</title>
        <authorList>
            <person name="Jiang F."/>
        </authorList>
    </citation>
    <scope>NUCLEOTIDE SEQUENCE [LARGE SCALE GENOMIC DNA]</scope>
    <source>
        <strain evidence="2">LVBAO_FW01</strain>
        <tissue evidence="2">Leaves</tissue>
    </source>
</reference>
<dbReference type="AlphaFoldDB" id="A0AAN9MT35"/>
<evidence type="ECO:0000313" key="2">
    <source>
        <dbReference type="EMBL" id="KAK7360106.1"/>
    </source>
</evidence>
<organism evidence="2 3">
    <name type="scientific">Canavalia gladiata</name>
    <name type="common">Sword bean</name>
    <name type="synonym">Dolichos gladiatus</name>
    <dbReference type="NCBI Taxonomy" id="3824"/>
    <lineage>
        <taxon>Eukaryota</taxon>
        <taxon>Viridiplantae</taxon>
        <taxon>Streptophyta</taxon>
        <taxon>Embryophyta</taxon>
        <taxon>Tracheophyta</taxon>
        <taxon>Spermatophyta</taxon>
        <taxon>Magnoliopsida</taxon>
        <taxon>eudicotyledons</taxon>
        <taxon>Gunneridae</taxon>
        <taxon>Pentapetalae</taxon>
        <taxon>rosids</taxon>
        <taxon>fabids</taxon>
        <taxon>Fabales</taxon>
        <taxon>Fabaceae</taxon>
        <taxon>Papilionoideae</taxon>
        <taxon>50 kb inversion clade</taxon>
        <taxon>NPAAA clade</taxon>
        <taxon>indigoferoid/millettioid clade</taxon>
        <taxon>Phaseoleae</taxon>
        <taxon>Canavalia</taxon>
    </lineage>
</organism>
<evidence type="ECO:0000313" key="1">
    <source>
        <dbReference type="EMBL" id="KAK7360105.1"/>
    </source>
</evidence>
<comment type="caution">
    <text evidence="2">The sequence shown here is derived from an EMBL/GenBank/DDBJ whole genome shotgun (WGS) entry which is preliminary data.</text>
</comment>
<dbReference type="EMBL" id="JAYMYQ010000001">
    <property type="protein sequence ID" value="KAK7360105.1"/>
    <property type="molecule type" value="Genomic_DNA"/>
</dbReference>
<sequence>MHGPNPLKGEHLSTNFLLSSLVPQSWQRKSLVWVSHVRTLLAGVSQNMKTPTEENDIASECHAPKCWLRLGPLTSNRSGSSEHGEILLEGSTVLIIELK</sequence>
<accession>A0AAN9MT35</accession>
<name>A0AAN9MT35_CANGL</name>
<keyword evidence="3" id="KW-1185">Reference proteome</keyword>
<dbReference type="Proteomes" id="UP001367508">
    <property type="component" value="Unassembled WGS sequence"/>
</dbReference>
<proteinExistence type="predicted"/>
<evidence type="ECO:0000313" key="3">
    <source>
        <dbReference type="Proteomes" id="UP001367508"/>
    </source>
</evidence>
<gene>
    <name evidence="1" type="ORF">VNO77_02081</name>
    <name evidence="2" type="ORF">VNO77_02082</name>
</gene>